<keyword evidence="9" id="KW-0443">Lipid metabolism</keyword>
<evidence type="ECO:0000256" key="7">
    <source>
        <dbReference type="ARBA" id="ARBA00022801"/>
    </source>
</evidence>
<comment type="catalytic activity">
    <reaction evidence="14">
        <text>a 3-(acyloxy)acyl derivative of bacterial toxin + H2O = a 3-hydroxyacyl derivative of bacterial toxin + a fatty acid + H(+)</text>
        <dbReference type="Rhea" id="RHEA:12032"/>
        <dbReference type="ChEBI" id="CHEBI:15377"/>
        <dbReference type="ChEBI" id="CHEBI:15378"/>
        <dbReference type="ChEBI" id="CHEBI:28868"/>
        <dbReference type="ChEBI" id="CHEBI:136853"/>
        <dbReference type="ChEBI" id="CHEBI:140675"/>
        <dbReference type="EC" id="3.1.1.77"/>
    </reaction>
</comment>
<keyword evidence="10" id="KW-0865">Zymogen</keyword>
<accession>A0A2U4AJ46</accession>
<dbReference type="RefSeq" id="XP_019781003.2">
    <property type="nucleotide sequence ID" value="XM_019925444.2"/>
</dbReference>
<dbReference type="GO" id="GO:0009104">
    <property type="term" value="P:lipopolysaccharide catabolic process"/>
    <property type="evidence" value="ECO:0007669"/>
    <property type="project" value="TreeGrafter"/>
</dbReference>
<comment type="cofactor">
    <cofactor evidence="1">
        <name>Ca(2+)</name>
        <dbReference type="ChEBI" id="CHEBI:29108"/>
    </cofactor>
</comment>
<feature type="domain" description="Saposin B-type" evidence="19">
    <location>
        <begin position="35"/>
        <end position="116"/>
    </location>
</feature>
<keyword evidence="20" id="KW-1185">Reference proteome</keyword>
<dbReference type="RefSeq" id="XP_019781007.2">
    <property type="nucleotide sequence ID" value="XM_019925448.2"/>
</dbReference>
<keyword evidence="13" id="KW-0968">Cytoplasmic vesicle</keyword>
<dbReference type="GO" id="GO:0050728">
    <property type="term" value="P:negative regulation of inflammatory response"/>
    <property type="evidence" value="ECO:0007669"/>
    <property type="project" value="TreeGrafter"/>
</dbReference>
<dbReference type="PROSITE" id="PS50015">
    <property type="entry name" value="SAP_B"/>
    <property type="match status" value="1"/>
</dbReference>
<evidence type="ECO:0000313" key="20">
    <source>
        <dbReference type="Proteomes" id="UP000245320"/>
    </source>
</evidence>
<dbReference type="Proteomes" id="UP000245320">
    <property type="component" value="Chromosome 9"/>
</dbReference>
<proteinExistence type="predicted"/>
<evidence type="ECO:0000256" key="12">
    <source>
        <dbReference type="ARBA" id="ARBA00023180"/>
    </source>
</evidence>
<evidence type="ECO:0000313" key="21">
    <source>
        <dbReference type="RefSeq" id="XP_019781001.2"/>
    </source>
</evidence>
<dbReference type="InterPro" id="IPR039676">
    <property type="entry name" value="AOAH"/>
</dbReference>
<evidence type="ECO:0000256" key="15">
    <source>
        <dbReference type="ARBA" id="ARBA00061991"/>
    </source>
</evidence>
<dbReference type="SUPFAM" id="SSF47862">
    <property type="entry name" value="Saposin"/>
    <property type="match status" value="1"/>
</dbReference>
<evidence type="ECO:0000259" key="19">
    <source>
        <dbReference type="PROSITE" id="PS50015"/>
    </source>
</evidence>
<dbReference type="FunFam" id="1.10.225.10:FF:000009">
    <property type="entry name" value="Acyloxyacyl hydrolase"/>
    <property type="match status" value="1"/>
</dbReference>
<dbReference type="GeneID" id="101328036"/>
<keyword evidence="5" id="KW-0479">Metal-binding</keyword>
<evidence type="ECO:0000256" key="4">
    <source>
        <dbReference type="ARBA" id="ARBA00022525"/>
    </source>
</evidence>
<dbReference type="CTD" id="313"/>
<dbReference type="SMART" id="SM00741">
    <property type="entry name" value="SapB"/>
    <property type="match status" value="1"/>
</dbReference>
<dbReference type="Gene3D" id="1.10.225.10">
    <property type="entry name" value="Saposin-like"/>
    <property type="match status" value="1"/>
</dbReference>
<evidence type="ECO:0000256" key="11">
    <source>
        <dbReference type="ARBA" id="ARBA00023157"/>
    </source>
</evidence>
<keyword evidence="12" id="KW-0325">Glycoprotein</keyword>
<feature type="chain" id="PRO_5044581289" description="Acyloxyacyl hydrolase" evidence="18">
    <location>
        <begin position="24"/>
        <end position="610"/>
    </location>
</feature>
<dbReference type="SUPFAM" id="SSF52266">
    <property type="entry name" value="SGNH hydrolase"/>
    <property type="match status" value="1"/>
</dbReference>
<evidence type="ECO:0000256" key="9">
    <source>
        <dbReference type="ARBA" id="ARBA00023098"/>
    </source>
</evidence>
<evidence type="ECO:0000256" key="10">
    <source>
        <dbReference type="ARBA" id="ARBA00023145"/>
    </source>
</evidence>
<sequence>MKPPWKILMATPLFFLLTLHTLASPAYDHQPSTRRSKVCIGCVLVVSVIEQLAQVHNSTVQTSMERLCSYLPEKLFLKTTCYLAVGIFGPDIIKLLRADVNADVVCHTLEFCKQDPGQPLCHLYPLPKETWKLTLEKARQIVKKSPTLTYSRSGSDICSLPFLAKICQKIKLAIQNSLPFKDADSDKYSVFPTLRGSHWRGRDCNDSNKMAYPGRRPDNWDTHQDSNCNGIWGVDPKDGIPYEKKFCEGSQPRGIILLGDSAGAHFHIPPDWITASQMSLNFICQAPLEAKPPEQQSALFSVAAFPQHVSGQNRPWNKSFFNLPTALTNELDWPQLSGTTGFLDSTSGVKENSIYLRLRKRNHCNHRDYQNISRNGASSQSLERFIESLSRNQLLDQPAIVIYAMIGNDVCNGKSDPVPGMTTPEKLYSKVMQTLQYLDSHLPNGSNVILYGLPDGTFLWDNLHSRYHPLGQLNKDVTYAHLYSFLSCLQVSPCHGWMSSNKTLRTLTSERAEQLSNMLKKIATSQKFTNFNLFYMDFDFQEITEEWQKSGGQPWQLIEPVDGFHPNEVALQLLADRFWKKVQLQWPQVLGKENPFNLQIEQVFGDQGGH</sequence>
<dbReference type="InterPro" id="IPR001087">
    <property type="entry name" value="GDSL"/>
</dbReference>
<evidence type="ECO:0000256" key="17">
    <source>
        <dbReference type="ARBA" id="ARBA00071736"/>
    </source>
</evidence>
<evidence type="ECO:0000256" key="5">
    <source>
        <dbReference type="ARBA" id="ARBA00022723"/>
    </source>
</evidence>
<dbReference type="GO" id="GO:0031410">
    <property type="term" value="C:cytoplasmic vesicle"/>
    <property type="evidence" value="ECO:0007669"/>
    <property type="project" value="UniProtKB-SubCell"/>
</dbReference>
<comment type="subcellular location">
    <subcellularLocation>
        <location evidence="2">Cytoplasmic vesicle</location>
    </subcellularLocation>
    <subcellularLocation>
        <location evidence="3">Secreted</location>
    </subcellularLocation>
</comment>
<dbReference type="InterPro" id="IPR048593">
    <property type="entry name" value="AOAH_Saposin_N"/>
</dbReference>
<comment type="subunit">
    <text evidence="15">Heterodimer of the large and small subunits; disulfide-linked.</text>
</comment>
<dbReference type="GO" id="GO:0005509">
    <property type="term" value="F:calcium ion binding"/>
    <property type="evidence" value="ECO:0007669"/>
    <property type="project" value="TreeGrafter"/>
</dbReference>
<keyword evidence="11" id="KW-1015">Disulfide bond</keyword>
<evidence type="ECO:0000256" key="6">
    <source>
        <dbReference type="ARBA" id="ARBA00022729"/>
    </source>
</evidence>
<evidence type="ECO:0000256" key="8">
    <source>
        <dbReference type="ARBA" id="ARBA00022837"/>
    </source>
</evidence>
<dbReference type="InterPro" id="IPR036514">
    <property type="entry name" value="SGNH_hydro_sf"/>
</dbReference>
<evidence type="ECO:0000256" key="2">
    <source>
        <dbReference type="ARBA" id="ARBA00004541"/>
    </source>
</evidence>
<evidence type="ECO:0000256" key="1">
    <source>
        <dbReference type="ARBA" id="ARBA00001913"/>
    </source>
</evidence>
<dbReference type="RefSeq" id="XP_019781001.2">
    <property type="nucleotide sequence ID" value="XM_019925442.2"/>
</dbReference>
<evidence type="ECO:0000313" key="23">
    <source>
        <dbReference type="RefSeq" id="XP_019781007.2"/>
    </source>
</evidence>
<evidence type="ECO:0000313" key="22">
    <source>
        <dbReference type="RefSeq" id="XP_019781003.2"/>
    </source>
</evidence>
<feature type="signal peptide" evidence="18">
    <location>
        <begin position="1"/>
        <end position="23"/>
    </location>
</feature>
<keyword evidence="7 21" id="KW-0378">Hydrolase</keyword>
<keyword evidence="4" id="KW-0964">Secreted</keyword>
<keyword evidence="6 18" id="KW-0732">Signal</keyword>
<dbReference type="InterPro" id="IPR011001">
    <property type="entry name" value="Saposin-like"/>
</dbReference>
<evidence type="ECO:0000256" key="18">
    <source>
        <dbReference type="SAM" id="SignalP"/>
    </source>
</evidence>
<dbReference type="GO" id="GO:0005576">
    <property type="term" value="C:extracellular region"/>
    <property type="evidence" value="ECO:0007669"/>
    <property type="project" value="UniProtKB-SubCell"/>
</dbReference>
<reference evidence="21 22" key="1">
    <citation type="submission" date="2025-04" db="UniProtKB">
        <authorList>
            <consortium name="RefSeq"/>
        </authorList>
    </citation>
    <scope>IDENTIFICATION</scope>
    <source>
        <tissue evidence="21 22">Spleen</tissue>
    </source>
</reference>
<dbReference type="EC" id="3.1.1.77" evidence="16"/>
<dbReference type="Pfam" id="PF00657">
    <property type="entry name" value="Lipase_GDSL"/>
    <property type="match status" value="1"/>
</dbReference>
<dbReference type="PANTHER" id="PTHR15010">
    <property type="entry name" value="ACYLOXYACYL HYDROLASE"/>
    <property type="match status" value="1"/>
</dbReference>
<evidence type="ECO:0000256" key="13">
    <source>
        <dbReference type="ARBA" id="ARBA00023329"/>
    </source>
</evidence>
<evidence type="ECO:0000256" key="16">
    <source>
        <dbReference type="ARBA" id="ARBA00067034"/>
    </source>
</evidence>
<dbReference type="CDD" id="cd01826">
    <property type="entry name" value="acyloxyacyl_hydrolase_like"/>
    <property type="match status" value="1"/>
</dbReference>
<dbReference type="OrthoDB" id="14839at2759"/>
<dbReference type="Pfam" id="PF20825">
    <property type="entry name" value="Saposin"/>
    <property type="match status" value="1"/>
</dbReference>
<dbReference type="Gene3D" id="3.40.50.1110">
    <property type="entry name" value="SGNH hydrolase"/>
    <property type="match status" value="1"/>
</dbReference>
<dbReference type="PANTHER" id="PTHR15010:SF0">
    <property type="entry name" value="ACYLOXYACYL HYDROLASE"/>
    <property type="match status" value="1"/>
</dbReference>
<evidence type="ECO:0000256" key="3">
    <source>
        <dbReference type="ARBA" id="ARBA00004613"/>
    </source>
</evidence>
<gene>
    <name evidence="21 22 23" type="primary">AOAH</name>
</gene>
<name>A0A2U4AJ46_TURTR</name>
<dbReference type="AlphaFoldDB" id="A0A2U4AJ46"/>
<evidence type="ECO:0000256" key="14">
    <source>
        <dbReference type="ARBA" id="ARBA00050492"/>
    </source>
</evidence>
<dbReference type="InterPro" id="IPR008139">
    <property type="entry name" value="SaposinB_dom"/>
</dbReference>
<protein>
    <recommendedName>
        <fullName evidence="17">Acyloxyacyl hydrolase</fullName>
        <ecNumber evidence="16">3.1.1.77</ecNumber>
    </recommendedName>
</protein>
<dbReference type="GO" id="GO:0050528">
    <property type="term" value="F:acyloxyacyl hydrolase activity"/>
    <property type="evidence" value="ECO:0007669"/>
    <property type="project" value="UniProtKB-EC"/>
</dbReference>
<keyword evidence="8" id="KW-0106">Calcium</keyword>
<organism evidence="20 22">
    <name type="scientific">Tursiops truncatus</name>
    <name type="common">Atlantic bottle-nosed dolphin</name>
    <name type="synonym">Delphinus truncatus</name>
    <dbReference type="NCBI Taxonomy" id="9739"/>
    <lineage>
        <taxon>Eukaryota</taxon>
        <taxon>Metazoa</taxon>
        <taxon>Chordata</taxon>
        <taxon>Craniata</taxon>
        <taxon>Vertebrata</taxon>
        <taxon>Euteleostomi</taxon>
        <taxon>Mammalia</taxon>
        <taxon>Eutheria</taxon>
        <taxon>Laurasiatheria</taxon>
        <taxon>Artiodactyla</taxon>
        <taxon>Whippomorpha</taxon>
        <taxon>Cetacea</taxon>
        <taxon>Odontoceti</taxon>
        <taxon>Delphinidae</taxon>
        <taxon>Tursiops</taxon>
    </lineage>
</organism>